<dbReference type="OrthoDB" id="3261350at2759"/>
<feature type="compositionally biased region" description="Low complexity" evidence="2">
    <location>
        <begin position="254"/>
        <end position="264"/>
    </location>
</feature>
<evidence type="ECO:0000313" key="3">
    <source>
        <dbReference type="EMBL" id="KAF4952397.1"/>
    </source>
</evidence>
<feature type="compositionally biased region" description="Polar residues" evidence="2">
    <location>
        <begin position="161"/>
        <end position="187"/>
    </location>
</feature>
<keyword evidence="4" id="KW-1185">Reference proteome</keyword>
<feature type="region of interest" description="Disordered" evidence="2">
    <location>
        <begin position="249"/>
        <end position="268"/>
    </location>
</feature>
<protein>
    <submittedName>
        <fullName evidence="3">Uncharacterized protein</fullName>
    </submittedName>
</protein>
<evidence type="ECO:0000256" key="1">
    <source>
        <dbReference type="SAM" id="Coils"/>
    </source>
</evidence>
<dbReference type="EMBL" id="JABEXW010000883">
    <property type="protein sequence ID" value="KAF4952397.1"/>
    <property type="molecule type" value="Genomic_DNA"/>
</dbReference>
<proteinExistence type="predicted"/>
<feature type="region of interest" description="Disordered" evidence="2">
    <location>
        <begin position="153"/>
        <end position="212"/>
    </location>
</feature>
<comment type="caution">
    <text evidence="3">The sequence shown here is derived from an EMBL/GenBank/DDBJ whole genome shotgun (WGS) entry which is preliminary data.</text>
</comment>
<evidence type="ECO:0000256" key="2">
    <source>
        <dbReference type="SAM" id="MobiDB-lite"/>
    </source>
</evidence>
<sequence length="461" mass="51387">MQDDTLHRRSRRDTIKTQNTTWLNTHWNGPHWIPADVRAGLNQVGMTDPGDNTIHFLRKISEVAISAQVPLQSLWSATGPLRIAVDHAQAEKNARLAPKRTPHLPHLTGKIASEVYTTLLREYPAVEPRVTLSAVARSPSPEPSLFANRINDFADSDDESAPNSTIGPAQSPVPTLSSDATFFTSRATPELPDDMDQLSNPESHVAPDPKKRKLTTLNLSTEMSDKIEGRRHGYVQSGLATAKSREEMQEVHLQSSAQVQSAESSKNDAEKEVASFRAKVEASMEMATAANLRVQECVERLNRNPAARRDSALGDMETDNYADMMDNEMFLSGRSYIKALKDSTTLHVTSQKEYTNKLAAAQEKQKDTENQVHAAQVKTDALKTLIDEITGIQDATGEVAQAEEEVVRLEEKLRKAVERAAELRQTQRDKISDMVKNDDWDAKAQNMENLGWDKYVEVHDE</sequence>
<reference evidence="3" key="1">
    <citation type="journal article" date="2020" name="BMC Genomics">
        <title>Correction to: Identification and distribution of gene clusters required for synthesis of sphingolipid metabolism inhibitors in diverse species of the filamentous fungus Fusarium.</title>
        <authorList>
            <person name="Kim H.S."/>
            <person name="Lohmar J.M."/>
            <person name="Busman M."/>
            <person name="Brown D.W."/>
            <person name="Naumann T.A."/>
            <person name="Divon H.H."/>
            <person name="Lysoe E."/>
            <person name="Uhlig S."/>
            <person name="Proctor R.H."/>
        </authorList>
    </citation>
    <scope>NUCLEOTIDE SEQUENCE</scope>
    <source>
        <strain evidence="3">NRRL 20472</strain>
    </source>
</reference>
<dbReference type="Proteomes" id="UP000622797">
    <property type="component" value="Unassembled WGS sequence"/>
</dbReference>
<gene>
    <name evidence="3" type="ORF">FSARC_12654</name>
</gene>
<dbReference type="AlphaFoldDB" id="A0A8H4WVY7"/>
<keyword evidence="1" id="KW-0175">Coiled coil</keyword>
<evidence type="ECO:0000313" key="4">
    <source>
        <dbReference type="Proteomes" id="UP000622797"/>
    </source>
</evidence>
<reference evidence="3" key="2">
    <citation type="submission" date="2020-05" db="EMBL/GenBank/DDBJ databases">
        <authorList>
            <person name="Kim H.-S."/>
            <person name="Proctor R.H."/>
            <person name="Brown D.W."/>
        </authorList>
    </citation>
    <scope>NUCLEOTIDE SEQUENCE</scope>
    <source>
        <strain evidence="3">NRRL 20472</strain>
    </source>
</reference>
<accession>A0A8H4WVY7</accession>
<name>A0A8H4WVY7_9HYPO</name>
<feature type="coiled-coil region" evidence="1">
    <location>
        <begin position="351"/>
        <end position="426"/>
    </location>
</feature>
<organism evidence="3 4">
    <name type="scientific">Fusarium sarcochroum</name>
    <dbReference type="NCBI Taxonomy" id="1208366"/>
    <lineage>
        <taxon>Eukaryota</taxon>
        <taxon>Fungi</taxon>
        <taxon>Dikarya</taxon>
        <taxon>Ascomycota</taxon>
        <taxon>Pezizomycotina</taxon>
        <taxon>Sordariomycetes</taxon>
        <taxon>Hypocreomycetidae</taxon>
        <taxon>Hypocreales</taxon>
        <taxon>Nectriaceae</taxon>
        <taxon>Fusarium</taxon>
        <taxon>Fusarium lateritium species complex</taxon>
    </lineage>
</organism>